<proteinExistence type="inferred from homology"/>
<dbReference type="InterPro" id="IPR029063">
    <property type="entry name" value="SAM-dependent_MTases_sf"/>
</dbReference>
<name>A0A087UNQ5_STEMI</name>
<reference evidence="8 9" key="1">
    <citation type="submission" date="2013-11" db="EMBL/GenBank/DDBJ databases">
        <title>Genome sequencing of Stegodyphus mimosarum.</title>
        <authorList>
            <person name="Bechsgaard J."/>
        </authorList>
    </citation>
    <scope>NUCLEOTIDE SEQUENCE [LARGE SCALE GENOMIC DNA]</scope>
</reference>
<evidence type="ECO:0000313" key="8">
    <source>
        <dbReference type="EMBL" id="KFM78994.1"/>
    </source>
</evidence>
<dbReference type="GO" id="GO:0032259">
    <property type="term" value="P:methylation"/>
    <property type="evidence" value="ECO:0007669"/>
    <property type="project" value="UniProtKB-KW"/>
</dbReference>
<dbReference type="PANTHER" id="PTHR12315">
    <property type="entry name" value="BICOID-INTERACTING PROTEIN RELATED"/>
    <property type="match status" value="1"/>
</dbReference>
<keyword evidence="2 6" id="KW-0489">Methyltransferase</keyword>
<dbReference type="GO" id="GO:0040031">
    <property type="term" value="P:snRNA modification"/>
    <property type="evidence" value="ECO:0007669"/>
    <property type="project" value="TreeGrafter"/>
</dbReference>
<dbReference type="InterPro" id="IPR039772">
    <property type="entry name" value="Bin3-like"/>
</dbReference>
<evidence type="ECO:0000313" key="9">
    <source>
        <dbReference type="Proteomes" id="UP000054359"/>
    </source>
</evidence>
<dbReference type="OMA" id="KWIHLFH"/>
<dbReference type="PROSITE" id="PS51515">
    <property type="entry name" value="BIN3_SAM"/>
    <property type="match status" value="1"/>
</dbReference>
<feature type="domain" description="Bin3-type SAM" evidence="7">
    <location>
        <begin position="92"/>
        <end position="323"/>
    </location>
</feature>
<dbReference type="CDD" id="cd02440">
    <property type="entry name" value="AdoMet_MTases"/>
    <property type="match status" value="1"/>
</dbReference>
<evidence type="ECO:0000256" key="4">
    <source>
        <dbReference type="ARBA" id="ARBA00022691"/>
    </source>
</evidence>
<feature type="non-terminal residue" evidence="8">
    <location>
        <position position="352"/>
    </location>
</feature>
<dbReference type="PANTHER" id="PTHR12315:SF0">
    <property type="entry name" value="7SK SNRNA METHYLPHOSPHATE CAPPING ENZYME"/>
    <property type="match status" value="1"/>
</dbReference>
<keyword evidence="3 6" id="KW-0808">Transferase</keyword>
<evidence type="ECO:0000256" key="2">
    <source>
        <dbReference type="ARBA" id="ARBA00022603"/>
    </source>
</evidence>
<evidence type="ECO:0000256" key="5">
    <source>
        <dbReference type="PROSITE-ProRule" id="PRU00848"/>
    </source>
</evidence>
<dbReference type="EMBL" id="KK120763">
    <property type="protein sequence ID" value="KFM78994.1"/>
    <property type="molecule type" value="Genomic_DNA"/>
</dbReference>
<dbReference type="Pfam" id="PF06859">
    <property type="entry name" value="Bin3"/>
    <property type="match status" value="1"/>
</dbReference>
<evidence type="ECO:0000259" key="7">
    <source>
        <dbReference type="PROSITE" id="PS51515"/>
    </source>
</evidence>
<evidence type="ECO:0000256" key="6">
    <source>
        <dbReference type="RuleBase" id="RU367087"/>
    </source>
</evidence>
<dbReference type="GO" id="GO:0017069">
    <property type="term" value="F:snRNA binding"/>
    <property type="evidence" value="ECO:0007669"/>
    <property type="project" value="TreeGrafter"/>
</dbReference>
<accession>A0A087UNQ5</accession>
<evidence type="ECO:0000256" key="3">
    <source>
        <dbReference type="ARBA" id="ARBA00022679"/>
    </source>
</evidence>
<dbReference type="EC" id="2.1.1.-" evidence="6"/>
<gene>
    <name evidence="8" type="ORF">X975_03217</name>
</gene>
<keyword evidence="9" id="KW-1185">Reference proteome</keyword>
<dbReference type="GO" id="GO:0008173">
    <property type="term" value="F:RNA methyltransferase activity"/>
    <property type="evidence" value="ECO:0007669"/>
    <property type="project" value="UniProtKB-UniRule"/>
</dbReference>
<organism evidence="8 9">
    <name type="scientific">Stegodyphus mimosarum</name>
    <name type="common">African social velvet spider</name>
    <dbReference type="NCBI Taxonomy" id="407821"/>
    <lineage>
        <taxon>Eukaryota</taxon>
        <taxon>Metazoa</taxon>
        <taxon>Ecdysozoa</taxon>
        <taxon>Arthropoda</taxon>
        <taxon>Chelicerata</taxon>
        <taxon>Arachnida</taxon>
        <taxon>Araneae</taxon>
        <taxon>Araneomorphae</taxon>
        <taxon>Entelegynae</taxon>
        <taxon>Eresoidea</taxon>
        <taxon>Eresidae</taxon>
        <taxon>Stegodyphus</taxon>
    </lineage>
</organism>
<dbReference type="SUPFAM" id="SSF53335">
    <property type="entry name" value="S-adenosyl-L-methionine-dependent methyltransferases"/>
    <property type="match status" value="1"/>
</dbReference>
<protein>
    <recommendedName>
        <fullName evidence="6">RNA methyltransferase</fullName>
        <ecNumber evidence="6">2.1.1.-</ecNumber>
    </recommendedName>
</protein>
<dbReference type="STRING" id="407821.A0A087UNQ5"/>
<dbReference type="InterPro" id="IPR010675">
    <property type="entry name" value="Bin3_C"/>
</dbReference>
<evidence type="ECO:0000256" key="1">
    <source>
        <dbReference type="ARBA" id="ARBA00008361"/>
    </source>
</evidence>
<dbReference type="InterPro" id="IPR024160">
    <property type="entry name" value="BIN3_SAM-bd_dom"/>
</dbReference>
<comment type="similarity">
    <text evidence="1 6">Belongs to the methyltransferase superfamily.</text>
</comment>
<dbReference type="GO" id="GO:0008171">
    <property type="term" value="F:O-methyltransferase activity"/>
    <property type="evidence" value="ECO:0007669"/>
    <property type="project" value="UniProtKB-UniRule"/>
</dbReference>
<dbReference type="OrthoDB" id="10017101at2759"/>
<dbReference type="Proteomes" id="UP000054359">
    <property type="component" value="Unassembled WGS sequence"/>
</dbReference>
<keyword evidence="4 5" id="KW-0949">S-adenosyl-L-methionine</keyword>
<dbReference type="AlphaFoldDB" id="A0A087UNQ5"/>
<sequence>MMKKYSDTSYEDSKYDNYEKFENLEESVSFGRRKKHFAPYNNWTKDTKSKVHDKKKTEAYKSTYTKKKKEAFDFRYGNYHQYYGYRNQGSIDSRILCMKKQWFKGKDVLDIGCNAGHFTLALARDFSPRCIIGIDIDDTLVKMAMRNVRHYILPENISDQDFPISFVLSYGPVAQALDPKSRYPAGNFPFNVQFIQGNYILPSYDISQEEPYFDTILCLSLTKWVHLNWGDDGIKRLFNRIYAHLRPAGKLILEAQAFSSYARKKKITEEIFEHYKSIKFKPEMFNEYLVNEVGFESCELIDTPAHSSQGFSRPIYLFTKGDHGNINKVPKHVIYYSSDSHCDDSDVEQLSD</sequence>
<dbReference type="Gene3D" id="3.40.50.150">
    <property type="entry name" value="Vaccinia Virus protein VP39"/>
    <property type="match status" value="1"/>
</dbReference>